<evidence type="ECO:0000256" key="1">
    <source>
        <dbReference type="ARBA" id="ARBA00023015"/>
    </source>
</evidence>
<dbReference type="Pfam" id="PF00532">
    <property type="entry name" value="Peripla_BP_1"/>
    <property type="match status" value="1"/>
</dbReference>
<dbReference type="PANTHER" id="PTHR30146">
    <property type="entry name" value="LACI-RELATED TRANSCRIPTIONAL REPRESSOR"/>
    <property type="match status" value="1"/>
</dbReference>
<name>A0AB34VKA0_9GAMM</name>
<protein>
    <submittedName>
        <fullName evidence="5">Transcriptional regulator</fullName>
    </submittedName>
</protein>
<dbReference type="PROSITE" id="PS50932">
    <property type="entry name" value="HTH_LACI_2"/>
    <property type="match status" value="1"/>
</dbReference>
<dbReference type="SUPFAM" id="SSF53822">
    <property type="entry name" value="Periplasmic binding protein-like I"/>
    <property type="match status" value="1"/>
</dbReference>
<dbReference type="Gene3D" id="3.40.50.2300">
    <property type="match status" value="2"/>
</dbReference>
<dbReference type="GO" id="GO:0000976">
    <property type="term" value="F:transcription cis-regulatory region binding"/>
    <property type="evidence" value="ECO:0007669"/>
    <property type="project" value="TreeGrafter"/>
</dbReference>
<dbReference type="Gene3D" id="1.10.260.40">
    <property type="entry name" value="lambda repressor-like DNA-binding domains"/>
    <property type="match status" value="1"/>
</dbReference>
<dbReference type="AlphaFoldDB" id="A0AB34VKA0"/>
<evidence type="ECO:0000256" key="2">
    <source>
        <dbReference type="ARBA" id="ARBA00023125"/>
    </source>
</evidence>
<proteinExistence type="predicted"/>
<dbReference type="SMART" id="SM00354">
    <property type="entry name" value="HTH_LACI"/>
    <property type="match status" value="1"/>
</dbReference>
<feature type="domain" description="HTH lacI-type" evidence="4">
    <location>
        <begin position="1"/>
        <end position="55"/>
    </location>
</feature>
<evidence type="ECO:0000313" key="5">
    <source>
        <dbReference type="EMBL" id="KTT01757.1"/>
    </source>
</evidence>
<dbReference type="Proteomes" id="UP000072520">
    <property type="component" value="Unassembled WGS sequence"/>
</dbReference>
<dbReference type="InterPro" id="IPR000843">
    <property type="entry name" value="HTH_LacI"/>
</dbReference>
<dbReference type="PANTHER" id="PTHR30146:SF138">
    <property type="entry name" value="TRANSCRIPTIONAL REGULATORY PROTEIN"/>
    <property type="match status" value="1"/>
</dbReference>
<evidence type="ECO:0000313" key="6">
    <source>
        <dbReference type="Proteomes" id="UP000072520"/>
    </source>
</evidence>
<dbReference type="CDD" id="cd01392">
    <property type="entry name" value="HTH_LacI"/>
    <property type="match status" value="1"/>
</dbReference>
<evidence type="ECO:0000259" key="4">
    <source>
        <dbReference type="PROSITE" id="PS50932"/>
    </source>
</evidence>
<accession>A0AB34VKA0</accession>
<dbReference type="InterPro" id="IPR010982">
    <property type="entry name" value="Lambda_DNA-bd_dom_sf"/>
</dbReference>
<dbReference type="InterPro" id="IPR001761">
    <property type="entry name" value="Peripla_BP/Lac1_sug-bd_dom"/>
</dbReference>
<keyword evidence="1" id="KW-0805">Transcription regulation</keyword>
<dbReference type="Pfam" id="PF00356">
    <property type="entry name" value="LacI"/>
    <property type="match status" value="1"/>
</dbReference>
<sequence>MSLKAIASVLGLSVTTVSRALNGYEDVAKHTRQRVEEEAQRRGYRPNVAARRLKTGRANAVGVVYPMSAPPLSDIHFNKILLALDQRLSHYDIDLLLLTDKPCDGQRSLMRMLRSRVVDALIITHTLPQDERLRCLQHKGFNFLSLGRTDAQQNHAWFDVDNAAGSALAVKHCLNQGMQRIAFLGGNERCTFVRDRRQGYLNALDSVPPYATAAVAPSRRAGYQQVSAWLAEGLQPQAIITDSSTLAEGALMALQQAGRLQGKDAITLMAWDGLPVDAIIDFPVIAIRQASEQERGEQLATMVMQLLDGAPLARLQVLWQPSLQLPAQR</sequence>
<keyword evidence="2" id="KW-0238">DNA-binding</keyword>
<keyword evidence="3" id="KW-0804">Transcription</keyword>
<evidence type="ECO:0000256" key="3">
    <source>
        <dbReference type="ARBA" id="ARBA00023163"/>
    </source>
</evidence>
<dbReference type="GO" id="GO:0003700">
    <property type="term" value="F:DNA-binding transcription factor activity"/>
    <property type="evidence" value="ECO:0007669"/>
    <property type="project" value="TreeGrafter"/>
</dbReference>
<dbReference type="InterPro" id="IPR028082">
    <property type="entry name" value="Peripla_BP_I"/>
</dbReference>
<comment type="caution">
    <text evidence="5">The sequence shown here is derived from an EMBL/GenBank/DDBJ whole genome shotgun (WGS) entry which is preliminary data.</text>
</comment>
<dbReference type="RefSeq" id="WP_058708569.1">
    <property type="nucleotide sequence ID" value="NZ_LDSI01000001.1"/>
</dbReference>
<dbReference type="EMBL" id="LDSI01000001">
    <property type="protein sequence ID" value="KTT01757.1"/>
    <property type="molecule type" value="Genomic_DNA"/>
</dbReference>
<dbReference type="SUPFAM" id="SSF47413">
    <property type="entry name" value="lambda repressor-like DNA-binding domains"/>
    <property type="match status" value="1"/>
</dbReference>
<gene>
    <name evidence="5" type="ORF">RSA13_00095</name>
</gene>
<reference evidence="5 6" key="1">
    <citation type="journal article" date="2016" name="Front. Microbiol.">
        <title>Genomic Resource of Rice Seed Associated Bacteria.</title>
        <authorList>
            <person name="Midha S."/>
            <person name="Bansal K."/>
            <person name="Sharma S."/>
            <person name="Kumar N."/>
            <person name="Patil P.P."/>
            <person name="Chaudhry V."/>
            <person name="Patil P.B."/>
        </authorList>
    </citation>
    <scope>NUCLEOTIDE SEQUENCE [LARGE SCALE GENOMIC DNA]</scope>
    <source>
        <strain evidence="5 6">RSA13</strain>
    </source>
</reference>
<organism evidence="5 6">
    <name type="scientific">Pantoea stewartii</name>
    <dbReference type="NCBI Taxonomy" id="66269"/>
    <lineage>
        <taxon>Bacteria</taxon>
        <taxon>Pseudomonadati</taxon>
        <taxon>Pseudomonadota</taxon>
        <taxon>Gammaproteobacteria</taxon>
        <taxon>Enterobacterales</taxon>
        <taxon>Erwiniaceae</taxon>
        <taxon>Pantoea</taxon>
    </lineage>
</organism>